<organism evidence="2 3">
    <name type="scientific">Microbacterium lacus</name>
    <dbReference type="NCBI Taxonomy" id="415217"/>
    <lineage>
        <taxon>Bacteria</taxon>
        <taxon>Bacillati</taxon>
        <taxon>Actinomycetota</taxon>
        <taxon>Actinomycetes</taxon>
        <taxon>Micrococcales</taxon>
        <taxon>Microbacteriaceae</taxon>
        <taxon>Microbacterium</taxon>
    </lineage>
</organism>
<name>A0ABP4T612_9MICO</name>
<feature type="transmembrane region" description="Helical" evidence="1">
    <location>
        <begin position="59"/>
        <end position="82"/>
    </location>
</feature>
<evidence type="ECO:0000256" key="1">
    <source>
        <dbReference type="SAM" id="Phobius"/>
    </source>
</evidence>
<keyword evidence="1" id="KW-0812">Transmembrane</keyword>
<comment type="caution">
    <text evidence="2">The sequence shown here is derived from an EMBL/GenBank/DDBJ whole genome shotgun (WGS) entry which is preliminary data.</text>
</comment>
<keyword evidence="1" id="KW-1133">Transmembrane helix</keyword>
<proteinExistence type="predicted"/>
<dbReference type="Proteomes" id="UP001500596">
    <property type="component" value="Unassembled WGS sequence"/>
</dbReference>
<gene>
    <name evidence="2" type="ORF">GCM10009807_28410</name>
</gene>
<reference evidence="3" key="1">
    <citation type="journal article" date="2019" name="Int. J. Syst. Evol. Microbiol.">
        <title>The Global Catalogue of Microorganisms (GCM) 10K type strain sequencing project: providing services to taxonomists for standard genome sequencing and annotation.</title>
        <authorList>
            <consortium name="The Broad Institute Genomics Platform"/>
            <consortium name="The Broad Institute Genome Sequencing Center for Infectious Disease"/>
            <person name="Wu L."/>
            <person name="Ma J."/>
        </authorList>
    </citation>
    <scope>NUCLEOTIDE SEQUENCE [LARGE SCALE GENOMIC DNA]</scope>
    <source>
        <strain evidence="3">JCM 15575</strain>
    </source>
</reference>
<dbReference type="EMBL" id="BAAAPK010000001">
    <property type="protein sequence ID" value="GAA1682885.1"/>
    <property type="molecule type" value="Genomic_DNA"/>
</dbReference>
<protein>
    <submittedName>
        <fullName evidence="2">Uncharacterized protein</fullName>
    </submittedName>
</protein>
<dbReference type="RefSeq" id="WP_344055541.1">
    <property type="nucleotide sequence ID" value="NZ_BAAAPK010000001.1"/>
</dbReference>
<feature type="transmembrane region" description="Helical" evidence="1">
    <location>
        <begin position="94"/>
        <end position="112"/>
    </location>
</feature>
<feature type="transmembrane region" description="Helical" evidence="1">
    <location>
        <begin position="32"/>
        <end position="53"/>
    </location>
</feature>
<evidence type="ECO:0000313" key="2">
    <source>
        <dbReference type="EMBL" id="GAA1682885.1"/>
    </source>
</evidence>
<accession>A0ABP4T612</accession>
<keyword evidence="1" id="KW-0472">Membrane</keyword>
<keyword evidence="3" id="KW-1185">Reference proteome</keyword>
<feature type="transmembrane region" description="Helical" evidence="1">
    <location>
        <begin position="132"/>
        <end position="157"/>
    </location>
</feature>
<evidence type="ECO:0000313" key="3">
    <source>
        <dbReference type="Proteomes" id="UP001500596"/>
    </source>
</evidence>
<sequence length="173" mass="18272">MTAIDAGSTVRLETATADAPKRRGLLFWVIRYLPAEIVGTAAMIVAGLAVTAWTDVPALIALAAIVGESLGFYAVLAITIYAEQSAVSANGRNAVVRTFMLLVAEFGPAELLDTLLVRPAALTLGVWLIPDPVWGLLAGKVVADIIFYAVAAGSFMITAKTGLRERRAKEQDS</sequence>